<dbReference type="SMART" id="SM00184">
    <property type="entry name" value="RING"/>
    <property type="match status" value="1"/>
</dbReference>
<feature type="compositionally biased region" description="Polar residues" evidence="6">
    <location>
        <begin position="315"/>
        <end position="328"/>
    </location>
</feature>
<evidence type="ECO:0000313" key="8">
    <source>
        <dbReference type="EMBL" id="KAF5390995.1"/>
    </source>
</evidence>
<keyword evidence="5" id="KW-0175">Coiled coil</keyword>
<dbReference type="InterPro" id="IPR017907">
    <property type="entry name" value="Znf_RING_CS"/>
</dbReference>
<evidence type="ECO:0000256" key="1">
    <source>
        <dbReference type="ARBA" id="ARBA00022723"/>
    </source>
</evidence>
<protein>
    <recommendedName>
        <fullName evidence="7">RING-type domain-containing protein</fullName>
    </recommendedName>
</protein>
<dbReference type="SUPFAM" id="SSF57850">
    <property type="entry name" value="RING/U-box"/>
    <property type="match status" value="1"/>
</dbReference>
<feature type="compositionally biased region" description="Polar residues" evidence="6">
    <location>
        <begin position="655"/>
        <end position="676"/>
    </location>
</feature>
<feature type="compositionally biased region" description="Low complexity" evidence="6">
    <location>
        <begin position="432"/>
        <end position="441"/>
    </location>
</feature>
<feature type="compositionally biased region" description="Low complexity" evidence="6">
    <location>
        <begin position="619"/>
        <end position="640"/>
    </location>
</feature>
<reference evidence="8 9" key="1">
    <citation type="journal article" date="2020" name="ISME J.">
        <title>Uncovering the hidden diversity of litter-decomposition mechanisms in mushroom-forming fungi.</title>
        <authorList>
            <person name="Floudas D."/>
            <person name="Bentzer J."/>
            <person name="Ahren D."/>
            <person name="Johansson T."/>
            <person name="Persson P."/>
            <person name="Tunlid A."/>
        </authorList>
    </citation>
    <scope>NUCLEOTIDE SEQUENCE [LARGE SCALE GENOMIC DNA]</scope>
    <source>
        <strain evidence="8 9">CBS 406.79</strain>
    </source>
</reference>
<dbReference type="PROSITE" id="PS50089">
    <property type="entry name" value="ZF_RING_2"/>
    <property type="match status" value="1"/>
</dbReference>
<feature type="compositionally biased region" description="Polar residues" evidence="6">
    <location>
        <begin position="465"/>
        <end position="477"/>
    </location>
</feature>
<proteinExistence type="predicted"/>
<evidence type="ECO:0000256" key="5">
    <source>
        <dbReference type="SAM" id="Coils"/>
    </source>
</evidence>
<feature type="region of interest" description="Disordered" evidence="6">
    <location>
        <begin position="289"/>
        <end position="328"/>
    </location>
</feature>
<dbReference type="InterPro" id="IPR001841">
    <property type="entry name" value="Znf_RING"/>
</dbReference>
<evidence type="ECO:0000259" key="7">
    <source>
        <dbReference type="PROSITE" id="PS50089"/>
    </source>
</evidence>
<evidence type="ECO:0000256" key="4">
    <source>
        <dbReference type="PROSITE-ProRule" id="PRU00175"/>
    </source>
</evidence>
<keyword evidence="1" id="KW-0479">Metal-binding</keyword>
<organism evidence="8 9">
    <name type="scientific">Collybiopsis confluens</name>
    <dbReference type="NCBI Taxonomy" id="2823264"/>
    <lineage>
        <taxon>Eukaryota</taxon>
        <taxon>Fungi</taxon>
        <taxon>Dikarya</taxon>
        <taxon>Basidiomycota</taxon>
        <taxon>Agaricomycotina</taxon>
        <taxon>Agaricomycetes</taxon>
        <taxon>Agaricomycetidae</taxon>
        <taxon>Agaricales</taxon>
        <taxon>Marasmiineae</taxon>
        <taxon>Omphalotaceae</taxon>
        <taxon>Collybiopsis</taxon>
    </lineage>
</organism>
<dbReference type="AlphaFoldDB" id="A0A8H5ME14"/>
<comment type="caution">
    <text evidence="8">The sequence shown here is derived from an EMBL/GenBank/DDBJ whole genome shotgun (WGS) entry which is preliminary data.</text>
</comment>
<feature type="coiled-coil region" evidence="5">
    <location>
        <begin position="169"/>
        <end position="221"/>
    </location>
</feature>
<feature type="compositionally biased region" description="Polar residues" evidence="6">
    <location>
        <begin position="516"/>
        <end position="537"/>
    </location>
</feature>
<evidence type="ECO:0000256" key="3">
    <source>
        <dbReference type="ARBA" id="ARBA00022833"/>
    </source>
</evidence>
<feature type="compositionally biased region" description="Low complexity" evidence="6">
    <location>
        <begin position="449"/>
        <end position="463"/>
    </location>
</feature>
<feature type="compositionally biased region" description="Polar residues" evidence="6">
    <location>
        <begin position="591"/>
        <end position="611"/>
    </location>
</feature>
<dbReference type="EMBL" id="JAACJN010000012">
    <property type="protein sequence ID" value="KAF5390995.1"/>
    <property type="molecule type" value="Genomic_DNA"/>
</dbReference>
<evidence type="ECO:0000313" key="9">
    <source>
        <dbReference type="Proteomes" id="UP000518752"/>
    </source>
</evidence>
<keyword evidence="2 4" id="KW-0863">Zinc-finger</keyword>
<name>A0A8H5ME14_9AGAR</name>
<feature type="region of interest" description="Disordered" evidence="6">
    <location>
        <begin position="393"/>
        <end position="683"/>
    </location>
</feature>
<feature type="compositionally biased region" description="Basic and acidic residues" evidence="6">
    <location>
        <begin position="486"/>
        <end position="514"/>
    </location>
</feature>
<dbReference type="OrthoDB" id="6105938at2759"/>
<gene>
    <name evidence="8" type="ORF">D9757_004044</name>
</gene>
<evidence type="ECO:0000256" key="6">
    <source>
        <dbReference type="SAM" id="MobiDB-lite"/>
    </source>
</evidence>
<keyword evidence="9" id="KW-1185">Reference proteome</keyword>
<feature type="domain" description="RING-type" evidence="7">
    <location>
        <begin position="10"/>
        <end position="50"/>
    </location>
</feature>
<sequence>MFSIGPGSVCDVCLESFGQDLKAPCSISCGHVFCVDCLHHITRQTCPLCRLPFDPRSMVKLHIDLDSLKLVSNAADDPSPSAEQEARTLHDRISAVANAGTTEANLRALISECKAFLSGQPRSLFQDLRVSLRMIAYLCEVKSTLRSQNQTVDSLNEKLTELDGFQKRIGELEIAKKEAVSAKKRAEGEKREIQANAVQRELELTQKLNQQKELNDHLREELHNLNTPYYNEQGDYHHSGRSAGSSNSTPERHRVERAELAGLGVAEQEFLISPLPEFTSNALAADSFVGLPNEDDSAETSGGDCDSPAPFTPDEVSSNPTTAPVTPSLLSLTAPRYSDHELRASRSQSFFNRSPVSPRPVSPVIRPIQEQFPAAMPNPLERNSLLRSHLHDLLADTPPPGVSSSLPNPVEFPSTSSSYRSSPRHSMHPRSNEPSNSSLSPSPIPIPSVQPTTSVTTITSIPTHGTISQRPVLSRASSHAVAMENAQREKKRETSDRRRSDKPRDRSESLRDLTPEVTSFVSVSPNALSSPIQTSFPDSDRSRPPVPHSTKPERSPTSGSSRDAEYFSASTAGRYGSSEIERSSRAIGVPRSSSKGETQPSSSRPTKNHSQVYDVDLTSSVVPSSVSRSSSSATSPPYKSGTGSATRSSRDRDTYQYSSIGTSKGKSLTATITAASPSVAGFA</sequence>
<dbReference type="PROSITE" id="PS00518">
    <property type="entry name" value="ZF_RING_1"/>
    <property type="match status" value="1"/>
</dbReference>
<dbReference type="Gene3D" id="3.30.40.10">
    <property type="entry name" value="Zinc/RING finger domain, C3HC4 (zinc finger)"/>
    <property type="match status" value="1"/>
</dbReference>
<keyword evidence="3" id="KW-0862">Zinc</keyword>
<dbReference type="InterPro" id="IPR013083">
    <property type="entry name" value="Znf_RING/FYVE/PHD"/>
</dbReference>
<dbReference type="Pfam" id="PF14634">
    <property type="entry name" value="zf-RING_5"/>
    <property type="match status" value="1"/>
</dbReference>
<feature type="region of interest" description="Disordered" evidence="6">
    <location>
        <begin position="228"/>
        <end position="253"/>
    </location>
</feature>
<evidence type="ECO:0000256" key="2">
    <source>
        <dbReference type="ARBA" id="ARBA00022771"/>
    </source>
</evidence>
<dbReference type="GO" id="GO:0008270">
    <property type="term" value="F:zinc ion binding"/>
    <property type="evidence" value="ECO:0007669"/>
    <property type="project" value="UniProtKB-KW"/>
</dbReference>
<dbReference type="Proteomes" id="UP000518752">
    <property type="component" value="Unassembled WGS sequence"/>
</dbReference>
<accession>A0A8H5ME14</accession>